<dbReference type="GO" id="GO:0006777">
    <property type="term" value="P:Mo-molybdopterin cofactor biosynthetic process"/>
    <property type="evidence" value="ECO:0007669"/>
    <property type="project" value="UniProtKB-KW"/>
</dbReference>
<evidence type="ECO:0000256" key="6">
    <source>
        <dbReference type="SAM" id="MobiDB-lite"/>
    </source>
</evidence>
<dbReference type="NCBIfam" id="TIGR00581">
    <property type="entry name" value="moaC"/>
    <property type="match status" value="1"/>
</dbReference>
<keyword evidence="9" id="KW-1185">Reference proteome</keyword>
<dbReference type="InterPro" id="IPR023045">
    <property type="entry name" value="MoaC"/>
</dbReference>
<sequence>MLKRKSVINSPCLNDFRSVNHKTLSYCAFNAPFLCRNSSALSLSLRNFCTDSSNGAGLPYWELERRQRLAEENTEVLEKGDNLQSSNEEQSLTHTDVDGKANMVDVGMKQESHRIACASGTVYLGQTAFQLLKDNKLKKGDVLTVAQIAGIMAAKKTSELIPLCHNINLSKINIKFELNENESSVHIESVVKTQGKTGVEMEALTAVSVTALTIYDMCKAVSKAIVIRDIKLLSKSGGKSGDYNISQLNK</sequence>
<comment type="catalytic activity">
    <reaction evidence="1">
        <text>(8S)-3',8-cyclo-7,8-dihydroguanosine 5'-triphosphate = cyclic pyranopterin phosphate + diphosphate</text>
        <dbReference type="Rhea" id="RHEA:49580"/>
        <dbReference type="ChEBI" id="CHEBI:33019"/>
        <dbReference type="ChEBI" id="CHEBI:59648"/>
        <dbReference type="ChEBI" id="CHEBI:131766"/>
        <dbReference type="EC" id="4.6.1.17"/>
    </reaction>
</comment>
<evidence type="ECO:0000313" key="8">
    <source>
        <dbReference type="EMBL" id="ESO93572.1"/>
    </source>
</evidence>
<dbReference type="AlphaFoldDB" id="V4A9Y6"/>
<dbReference type="STRING" id="225164.V4A9Y6"/>
<dbReference type="KEGG" id="lgi:LOTGIDRAFT_119234"/>
<dbReference type="EC" id="4.6.1.17" evidence="3"/>
<organism evidence="8 9">
    <name type="scientific">Lottia gigantea</name>
    <name type="common">Giant owl limpet</name>
    <dbReference type="NCBI Taxonomy" id="225164"/>
    <lineage>
        <taxon>Eukaryota</taxon>
        <taxon>Metazoa</taxon>
        <taxon>Spiralia</taxon>
        <taxon>Lophotrochozoa</taxon>
        <taxon>Mollusca</taxon>
        <taxon>Gastropoda</taxon>
        <taxon>Patellogastropoda</taxon>
        <taxon>Lottioidea</taxon>
        <taxon>Lottiidae</taxon>
        <taxon>Lottia</taxon>
    </lineage>
</organism>
<dbReference type="HOGENOM" id="CLU_1112384_0_0_1"/>
<dbReference type="CTD" id="20231715"/>
<dbReference type="FunFam" id="3.30.70.640:FF:000002">
    <property type="entry name" value="Molybdenum cofactor biosynthesis protein 1"/>
    <property type="match status" value="1"/>
</dbReference>
<keyword evidence="4" id="KW-0501">Molybdenum cofactor biosynthesis</keyword>
<feature type="compositionally biased region" description="Polar residues" evidence="6">
    <location>
        <begin position="82"/>
        <end position="94"/>
    </location>
</feature>
<name>V4A9Y6_LOTGI</name>
<dbReference type="SUPFAM" id="SSF55040">
    <property type="entry name" value="Molybdenum cofactor biosynthesis protein C, MoaC"/>
    <property type="match status" value="1"/>
</dbReference>
<dbReference type="GO" id="GO:0061799">
    <property type="term" value="F:cyclic pyranopterin monophosphate synthase activity"/>
    <property type="evidence" value="ECO:0007669"/>
    <property type="project" value="UniProtKB-EC"/>
</dbReference>
<evidence type="ECO:0000256" key="1">
    <source>
        <dbReference type="ARBA" id="ARBA00001637"/>
    </source>
</evidence>
<dbReference type="OrthoDB" id="277235at2759"/>
<dbReference type="InterPro" id="IPR050105">
    <property type="entry name" value="MoCo_biosynth_MoaA/MoaC"/>
</dbReference>
<evidence type="ECO:0000256" key="3">
    <source>
        <dbReference type="ARBA" id="ARBA00012575"/>
    </source>
</evidence>
<protein>
    <recommendedName>
        <fullName evidence="3">cyclic pyranopterin monophosphate synthase</fullName>
        <ecNumber evidence="3">4.6.1.17</ecNumber>
    </recommendedName>
</protein>
<dbReference type="InterPro" id="IPR002820">
    <property type="entry name" value="Mopterin_CF_biosynth-C_dom"/>
</dbReference>
<reference evidence="8 9" key="1">
    <citation type="journal article" date="2013" name="Nature">
        <title>Insights into bilaterian evolution from three spiralian genomes.</title>
        <authorList>
            <person name="Simakov O."/>
            <person name="Marletaz F."/>
            <person name="Cho S.J."/>
            <person name="Edsinger-Gonzales E."/>
            <person name="Havlak P."/>
            <person name="Hellsten U."/>
            <person name="Kuo D.H."/>
            <person name="Larsson T."/>
            <person name="Lv J."/>
            <person name="Arendt D."/>
            <person name="Savage R."/>
            <person name="Osoegawa K."/>
            <person name="de Jong P."/>
            <person name="Grimwood J."/>
            <person name="Chapman J.A."/>
            <person name="Shapiro H."/>
            <person name="Aerts A."/>
            <person name="Otillar R.P."/>
            <person name="Terry A.Y."/>
            <person name="Boore J.L."/>
            <person name="Grigoriev I.V."/>
            <person name="Lindberg D.R."/>
            <person name="Seaver E.C."/>
            <person name="Weisblat D.A."/>
            <person name="Putnam N.H."/>
            <person name="Rokhsar D.S."/>
        </authorList>
    </citation>
    <scope>NUCLEOTIDE SEQUENCE [LARGE SCALE GENOMIC DNA]</scope>
</reference>
<feature type="region of interest" description="Disordered" evidence="6">
    <location>
        <begin position="74"/>
        <end position="96"/>
    </location>
</feature>
<feature type="domain" description="Molybdopterin cofactor biosynthesis C (MoaC)" evidence="7">
    <location>
        <begin position="103"/>
        <end position="238"/>
    </location>
</feature>
<dbReference type="PANTHER" id="PTHR22960">
    <property type="entry name" value="MOLYBDOPTERIN COFACTOR SYNTHESIS PROTEIN A"/>
    <property type="match status" value="1"/>
</dbReference>
<evidence type="ECO:0000256" key="2">
    <source>
        <dbReference type="ARBA" id="ARBA00005046"/>
    </source>
</evidence>
<dbReference type="RefSeq" id="XP_009055771.1">
    <property type="nucleotide sequence ID" value="XM_009057523.1"/>
</dbReference>
<evidence type="ECO:0000256" key="5">
    <source>
        <dbReference type="ARBA" id="ARBA00023239"/>
    </source>
</evidence>
<comment type="pathway">
    <text evidence="2">Cofactor biosynthesis; molybdopterin biosynthesis.</text>
</comment>
<dbReference type="EMBL" id="KB201891">
    <property type="protein sequence ID" value="ESO93572.1"/>
    <property type="molecule type" value="Genomic_DNA"/>
</dbReference>
<dbReference type="PANTHER" id="PTHR22960:SF29">
    <property type="entry name" value="CYCLIC PYRANOPTERIN MONOPHOSPHATE SYNTHASE"/>
    <property type="match status" value="1"/>
</dbReference>
<dbReference type="OMA" id="IWDMVKS"/>
<evidence type="ECO:0000259" key="7">
    <source>
        <dbReference type="Pfam" id="PF01967"/>
    </source>
</evidence>
<dbReference type="Proteomes" id="UP000030746">
    <property type="component" value="Unassembled WGS sequence"/>
</dbReference>
<dbReference type="Gene3D" id="3.30.70.640">
    <property type="entry name" value="Molybdopterin cofactor biosynthesis C (MoaC) domain"/>
    <property type="match status" value="1"/>
</dbReference>
<dbReference type="NCBIfam" id="NF006870">
    <property type="entry name" value="PRK09364.1"/>
    <property type="match status" value="1"/>
</dbReference>
<proteinExistence type="inferred from homology"/>
<dbReference type="HAMAP" id="MF_01224_B">
    <property type="entry name" value="MoaC_B"/>
    <property type="match status" value="1"/>
</dbReference>
<dbReference type="GeneID" id="20231715"/>
<dbReference type="InterPro" id="IPR047594">
    <property type="entry name" value="MoaC_bact/euk"/>
</dbReference>
<dbReference type="CDD" id="cd01420">
    <property type="entry name" value="MoaC_PE"/>
    <property type="match status" value="1"/>
</dbReference>
<accession>V4A9Y6</accession>
<dbReference type="UniPathway" id="UPA00344"/>
<gene>
    <name evidence="8" type="ORF">LOTGIDRAFT_119234</name>
</gene>
<dbReference type="InterPro" id="IPR036522">
    <property type="entry name" value="MoaC_sf"/>
</dbReference>
<dbReference type="Pfam" id="PF01967">
    <property type="entry name" value="MoaC"/>
    <property type="match status" value="1"/>
</dbReference>
<evidence type="ECO:0000313" key="9">
    <source>
        <dbReference type="Proteomes" id="UP000030746"/>
    </source>
</evidence>
<keyword evidence="5" id="KW-0456">Lyase</keyword>
<evidence type="ECO:0000256" key="4">
    <source>
        <dbReference type="ARBA" id="ARBA00023150"/>
    </source>
</evidence>